<keyword evidence="5" id="KW-0472">Membrane</keyword>
<dbReference type="Proteomes" id="UP000669179">
    <property type="component" value="Unassembled WGS sequence"/>
</dbReference>
<feature type="region of interest" description="Disordered" evidence="6">
    <location>
        <begin position="1"/>
        <end position="28"/>
    </location>
</feature>
<dbReference type="GO" id="GO:0005886">
    <property type="term" value="C:plasma membrane"/>
    <property type="evidence" value="ECO:0007669"/>
    <property type="project" value="UniProtKB-SubCell"/>
</dbReference>
<keyword evidence="3" id="KW-0812">Transmembrane</keyword>
<evidence type="ECO:0000256" key="1">
    <source>
        <dbReference type="ARBA" id="ARBA00004651"/>
    </source>
</evidence>
<keyword evidence="2" id="KW-1003">Cell membrane</keyword>
<evidence type="ECO:0000313" key="8">
    <source>
        <dbReference type="EMBL" id="MBO2451522.1"/>
    </source>
</evidence>
<comment type="subcellular location">
    <subcellularLocation>
        <location evidence="1">Cell membrane</location>
        <topology evidence="1">Multi-pass membrane protein</topology>
    </subcellularLocation>
</comment>
<evidence type="ECO:0000256" key="6">
    <source>
        <dbReference type="SAM" id="MobiDB-lite"/>
    </source>
</evidence>
<keyword evidence="4" id="KW-1133">Transmembrane helix</keyword>
<proteinExistence type="predicted"/>
<gene>
    <name evidence="8" type="ORF">J4573_30830</name>
</gene>
<dbReference type="Pfam" id="PF06271">
    <property type="entry name" value="RDD"/>
    <property type="match status" value="1"/>
</dbReference>
<dbReference type="AlphaFoldDB" id="A0A939T9L5"/>
<dbReference type="PANTHER" id="PTHR36115:SF4">
    <property type="entry name" value="MEMBRANE PROTEIN"/>
    <property type="match status" value="1"/>
</dbReference>
<evidence type="ECO:0000259" key="7">
    <source>
        <dbReference type="Pfam" id="PF06271"/>
    </source>
</evidence>
<feature type="region of interest" description="Disordered" evidence="6">
    <location>
        <begin position="105"/>
        <end position="126"/>
    </location>
</feature>
<evidence type="ECO:0000256" key="5">
    <source>
        <dbReference type="ARBA" id="ARBA00023136"/>
    </source>
</evidence>
<comment type="caution">
    <text evidence="8">The sequence shown here is derived from an EMBL/GenBank/DDBJ whole genome shotgun (WGS) entry which is preliminary data.</text>
</comment>
<evidence type="ECO:0000313" key="9">
    <source>
        <dbReference type="Proteomes" id="UP000669179"/>
    </source>
</evidence>
<dbReference type="EMBL" id="JAGEOJ010000013">
    <property type="protein sequence ID" value="MBO2451522.1"/>
    <property type="molecule type" value="Genomic_DNA"/>
</dbReference>
<keyword evidence="9" id="KW-1185">Reference proteome</keyword>
<name>A0A939T9L5_9ACTN</name>
<sequence>MAETPTERGPIEEDDQSPAEVAGPRPPQEVLADPGQRLLARIVDTLIVGLPVVMVIREVVHGHHAEVIATPIVAGALFLYEWPQLALWGRTLGKRFAGVQVVREGAAAPPAPDESPGGSGDRSERSEGRVGVFRALLRAGVYAAPIAVRPVPILGIIGGLLWVANAGALYEGDRRQAGHDRLAGTVVVKRPGRSGS</sequence>
<organism evidence="8 9">
    <name type="scientific">Actinomadura barringtoniae</name>
    <dbReference type="NCBI Taxonomy" id="1427535"/>
    <lineage>
        <taxon>Bacteria</taxon>
        <taxon>Bacillati</taxon>
        <taxon>Actinomycetota</taxon>
        <taxon>Actinomycetes</taxon>
        <taxon>Streptosporangiales</taxon>
        <taxon>Thermomonosporaceae</taxon>
        <taxon>Actinomadura</taxon>
    </lineage>
</organism>
<feature type="domain" description="RDD" evidence="7">
    <location>
        <begin position="32"/>
        <end position="105"/>
    </location>
</feature>
<reference evidence="8" key="1">
    <citation type="submission" date="2021-03" db="EMBL/GenBank/DDBJ databases">
        <authorList>
            <person name="Kanchanasin P."/>
            <person name="Saeng-In P."/>
            <person name="Phongsopitanun W."/>
            <person name="Yuki M."/>
            <person name="Kudo T."/>
            <person name="Ohkuma M."/>
            <person name="Tanasupawat S."/>
        </authorList>
    </citation>
    <scope>NUCLEOTIDE SEQUENCE</scope>
    <source>
        <strain evidence="8">GKU 128</strain>
    </source>
</reference>
<dbReference type="InterPro" id="IPR051791">
    <property type="entry name" value="Pra-immunoreactive"/>
</dbReference>
<evidence type="ECO:0000256" key="3">
    <source>
        <dbReference type="ARBA" id="ARBA00022692"/>
    </source>
</evidence>
<evidence type="ECO:0000256" key="2">
    <source>
        <dbReference type="ARBA" id="ARBA00022475"/>
    </source>
</evidence>
<feature type="compositionally biased region" description="Basic and acidic residues" evidence="6">
    <location>
        <begin position="1"/>
        <end position="11"/>
    </location>
</feature>
<dbReference type="InterPro" id="IPR010432">
    <property type="entry name" value="RDD"/>
</dbReference>
<dbReference type="PANTHER" id="PTHR36115">
    <property type="entry name" value="PROLINE-RICH ANTIGEN HOMOLOG-RELATED"/>
    <property type="match status" value="1"/>
</dbReference>
<protein>
    <submittedName>
        <fullName evidence="8">RDD family protein</fullName>
    </submittedName>
</protein>
<dbReference type="RefSeq" id="WP_208259410.1">
    <property type="nucleotide sequence ID" value="NZ_JAGEOJ010000013.1"/>
</dbReference>
<accession>A0A939T9L5</accession>
<evidence type="ECO:0000256" key="4">
    <source>
        <dbReference type="ARBA" id="ARBA00022989"/>
    </source>
</evidence>